<dbReference type="GeneID" id="18266053"/>
<dbReference type="RefSeq" id="YP_009000927.1">
    <property type="nucleotide sequence ID" value="NC_023423.1"/>
</dbReference>
<dbReference type="OrthoDB" id="34635at10239"/>
<evidence type="ECO:0000313" key="1">
    <source>
        <dbReference type="EMBL" id="AHH01592.1"/>
    </source>
</evidence>
<accession>W5S5N9</accession>
<evidence type="ECO:0000313" key="2">
    <source>
        <dbReference type="Proteomes" id="UP000202176"/>
    </source>
</evidence>
<name>W5S5N9_9VIRU</name>
<keyword evidence="2" id="KW-1185">Reference proteome</keyword>
<reference evidence="1 2" key="1">
    <citation type="journal article" date="2014" name="Proc. Natl. Acad. Sci. U.S.A.">
        <title>Thirty-thousand-year-old distant relative of giant icosahedral DNA viruses with a pandoravirus morphology.</title>
        <authorList>
            <person name="Legendre M."/>
            <person name="Bartoli J."/>
            <person name="Shmakova L."/>
            <person name="Jeudy S."/>
            <person name="Labadie K."/>
            <person name="Adrait A."/>
            <person name="Lescot M."/>
            <person name="Poirot O."/>
            <person name="Bertaux L."/>
            <person name="Bruley C."/>
            <person name="Coute Y."/>
            <person name="Rivkina E."/>
            <person name="Abergel C."/>
            <person name="Claverie J.M."/>
        </authorList>
    </citation>
    <scope>NUCLEOTIDE SEQUENCE [LARGE SCALE GENOMIC DNA]</scope>
    <source>
        <strain evidence="1">P1084-T</strain>
    </source>
</reference>
<dbReference type="EMBL" id="KF740664">
    <property type="protein sequence ID" value="AHH01592.1"/>
    <property type="molecule type" value="Genomic_DNA"/>
</dbReference>
<organism evidence="1 2">
    <name type="scientific">Pithovirus sibericum</name>
    <dbReference type="NCBI Taxonomy" id="1450746"/>
    <lineage>
        <taxon>Viruses</taxon>
        <taxon>Pithoviruses</taxon>
        <taxon>Orthopithovirinae</taxon>
        <taxon>Alphapithovirus</taxon>
        <taxon>Alphapithovirus sibericum</taxon>
    </lineage>
</organism>
<dbReference type="KEGG" id="vg:18266053"/>
<dbReference type="Proteomes" id="UP000202176">
    <property type="component" value="Segment"/>
</dbReference>
<gene>
    <name evidence="1" type="ORF">pv_25</name>
</gene>
<proteinExistence type="predicted"/>
<protein>
    <submittedName>
        <fullName evidence="1">Uncharacterized protein</fullName>
    </submittedName>
</protein>
<sequence>MSFVLVDFIYRNLEFLTDLGILNPLENCGPSAQNYLDLRAGIGYEVLETLDKLFDSPVGDEKFRAEVILQNLVHDVRFRQEDGLYWVLISDSSSGPPSEEVIGHVFVIEKVKNKFCLIQTYVGIGNRSICGIPVCRVERENIVERLQNITDLLTSDEDVIYWNEREWNSWLQNLGVPPSPPRNQLVIRHRRALWGFVPLTDRGVLFRLFHAIRQKIPRWVSQYQPIVPRTRDEQLIQTDYERYSALLSLLSEIEQISAGTDYLDNNEQEIKHFLREFRTKLNRSFFRQL</sequence>